<evidence type="ECO:0000313" key="3">
    <source>
        <dbReference type="Proteomes" id="UP001159427"/>
    </source>
</evidence>
<protein>
    <submittedName>
        <fullName evidence="2">Uncharacterized protein</fullName>
    </submittedName>
</protein>
<dbReference type="EMBL" id="CALNXI010000059">
    <property type="protein sequence ID" value="CAH3017265.1"/>
    <property type="molecule type" value="Genomic_DNA"/>
</dbReference>
<gene>
    <name evidence="2" type="ORF">PEVE_00036682</name>
</gene>
<feature type="region of interest" description="Disordered" evidence="1">
    <location>
        <begin position="133"/>
        <end position="168"/>
    </location>
</feature>
<keyword evidence="3" id="KW-1185">Reference proteome</keyword>
<evidence type="ECO:0000313" key="2">
    <source>
        <dbReference type="EMBL" id="CAH3017265.1"/>
    </source>
</evidence>
<sequence>MTLEALKSIQARVQTIDETYLNQYAAVEETVKRTTQCGFNYFTNRRSYYEVTDGMVSFGDLPKLPWPPKHPGTTQEVTELRKWAQEYGKATRQLSVRAKSTKDNPGTLPISAYGSRVLTANPSPCLVELRNSLASQGSSSSESDSADTTEDCGSITPEFIGKGSALLV</sequence>
<comment type="caution">
    <text evidence="2">The sequence shown here is derived from an EMBL/GenBank/DDBJ whole genome shotgun (WGS) entry which is preliminary data.</text>
</comment>
<evidence type="ECO:0000256" key="1">
    <source>
        <dbReference type="SAM" id="MobiDB-lite"/>
    </source>
</evidence>
<accession>A0ABN8LJG8</accession>
<organism evidence="2 3">
    <name type="scientific">Porites evermanni</name>
    <dbReference type="NCBI Taxonomy" id="104178"/>
    <lineage>
        <taxon>Eukaryota</taxon>
        <taxon>Metazoa</taxon>
        <taxon>Cnidaria</taxon>
        <taxon>Anthozoa</taxon>
        <taxon>Hexacorallia</taxon>
        <taxon>Scleractinia</taxon>
        <taxon>Fungiina</taxon>
        <taxon>Poritidae</taxon>
        <taxon>Porites</taxon>
    </lineage>
</organism>
<dbReference type="Proteomes" id="UP001159427">
    <property type="component" value="Unassembled WGS sequence"/>
</dbReference>
<feature type="compositionally biased region" description="Low complexity" evidence="1">
    <location>
        <begin position="133"/>
        <end position="143"/>
    </location>
</feature>
<reference evidence="2 3" key="1">
    <citation type="submission" date="2022-05" db="EMBL/GenBank/DDBJ databases">
        <authorList>
            <consortium name="Genoscope - CEA"/>
            <person name="William W."/>
        </authorList>
    </citation>
    <scope>NUCLEOTIDE SEQUENCE [LARGE SCALE GENOMIC DNA]</scope>
</reference>
<name>A0ABN8LJG8_9CNID</name>
<proteinExistence type="predicted"/>